<evidence type="ECO:0000256" key="1">
    <source>
        <dbReference type="ARBA" id="ARBA00022649"/>
    </source>
</evidence>
<dbReference type="AlphaFoldDB" id="A0A1B9NT57"/>
<dbReference type="GO" id="GO:0003677">
    <property type="term" value="F:DNA binding"/>
    <property type="evidence" value="ECO:0007669"/>
    <property type="project" value="UniProtKB-UniRule"/>
</dbReference>
<keyword evidence="3 6" id="KW-0808">Transferase</keyword>
<keyword evidence="1 6" id="KW-1277">Toxin-antitoxin system</keyword>
<dbReference type="GO" id="GO:0016757">
    <property type="term" value="F:glycosyltransferase activity"/>
    <property type="evidence" value="ECO:0007669"/>
    <property type="project" value="UniProtKB-UniRule"/>
</dbReference>
<protein>
    <recommendedName>
        <fullName evidence="7">DarT domain-containing protein</fullName>
    </recommendedName>
</protein>
<evidence type="ECO:0000313" key="9">
    <source>
        <dbReference type="Proteomes" id="UP000093523"/>
    </source>
</evidence>
<feature type="domain" description="DarT" evidence="7">
    <location>
        <begin position="17"/>
        <end position="199"/>
    </location>
</feature>
<dbReference type="InterPro" id="IPR029494">
    <property type="entry name" value="DarT"/>
</dbReference>
<feature type="active site" evidence="6">
    <location>
        <position position="154"/>
    </location>
</feature>
<reference evidence="8 9" key="1">
    <citation type="submission" date="2016-06" db="EMBL/GenBank/DDBJ databases">
        <authorList>
            <person name="Kjaerup R.B."/>
            <person name="Dalgaard T.S."/>
            <person name="Juul-Madsen H.R."/>
        </authorList>
    </citation>
    <scope>NUCLEOTIDE SEQUENCE [LARGE SCALE GENOMIC DNA]</scope>
    <source>
        <strain evidence="8 9">1S159</strain>
    </source>
</reference>
<evidence type="ECO:0000256" key="3">
    <source>
        <dbReference type="ARBA" id="ARBA00022679"/>
    </source>
</evidence>
<dbReference type="GO" id="GO:0016779">
    <property type="term" value="F:nucleotidyltransferase activity"/>
    <property type="evidence" value="ECO:0007669"/>
    <property type="project" value="UniProtKB-UniRule"/>
</dbReference>
<evidence type="ECO:0000256" key="2">
    <source>
        <dbReference type="ARBA" id="ARBA00022676"/>
    </source>
</evidence>
<comment type="catalytic activity">
    <reaction evidence="6">
        <text>a thymidine in DNA + NAD(+) = an N-(ADP-alpha-D-ribosyl)-thymidine in DNA + nicotinamide + H(+)</text>
        <dbReference type="Rhea" id="RHEA:71651"/>
        <dbReference type="Rhea" id="RHEA-COMP:13556"/>
        <dbReference type="Rhea" id="RHEA-COMP:18051"/>
        <dbReference type="ChEBI" id="CHEBI:15378"/>
        <dbReference type="ChEBI" id="CHEBI:17154"/>
        <dbReference type="ChEBI" id="CHEBI:57540"/>
        <dbReference type="ChEBI" id="CHEBI:137386"/>
        <dbReference type="ChEBI" id="CHEBI:191199"/>
    </reaction>
</comment>
<accession>A0A1B9NT57</accession>
<dbReference type="Proteomes" id="UP000093523">
    <property type="component" value="Unassembled WGS sequence"/>
</dbReference>
<evidence type="ECO:0000256" key="6">
    <source>
        <dbReference type="PROSITE-ProRule" id="PRU01362"/>
    </source>
</evidence>
<evidence type="ECO:0000259" key="7">
    <source>
        <dbReference type="PROSITE" id="PS52018"/>
    </source>
</evidence>
<keyword evidence="5 6" id="KW-0238">DNA-binding</keyword>
<evidence type="ECO:0000256" key="4">
    <source>
        <dbReference type="ARBA" id="ARBA00022695"/>
    </source>
</evidence>
<feature type="binding site" evidence="6">
    <location>
        <begin position="21"/>
        <end position="23"/>
    </location>
    <ligand>
        <name>NAD(+)</name>
        <dbReference type="ChEBI" id="CHEBI:57540"/>
    </ligand>
</feature>
<feature type="active site" description="Proton acceptor" evidence="6">
    <location>
        <position position="53"/>
    </location>
</feature>
<dbReference type="EMBL" id="MAJU01000064">
    <property type="protein sequence ID" value="OCH14605.1"/>
    <property type="molecule type" value="Genomic_DNA"/>
</dbReference>
<dbReference type="OrthoDB" id="2052979at2"/>
<keyword evidence="2 6" id="KW-0328">Glycosyltransferase</keyword>
<dbReference type="PROSITE" id="PS52018">
    <property type="entry name" value="DART"/>
    <property type="match status" value="1"/>
</dbReference>
<gene>
    <name evidence="8" type="ORF">A6E04_20825</name>
</gene>
<evidence type="ECO:0000313" key="8">
    <source>
        <dbReference type="EMBL" id="OCH14605.1"/>
    </source>
</evidence>
<dbReference type="Pfam" id="PF14487">
    <property type="entry name" value="DarT"/>
    <property type="match status" value="1"/>
</dbReference>
<comment type="similarity">
    <text evidence="6">Belongs to the DarT ADP-ribosyltransferase family.</text>
</comment>
<keyword evidence="4 6" id="KW-0548">Nucleotidyltransferase</keyword>
<feature type="binding site" evidence="6">
    <location>
        <position position="53"/>
    </location>
    <ligand>
        <name>NAD(+)</name>
        <dbReference type="ChEBI" id="CHEBI:57540"/>
    </ligand>
</feature>
<evidence type="ECO:0000256" key="5">
    <source>
        <dbReference type="ARBA" id="ARBA00023125"/>
    </source>
</evidence>
<comment type="caution">
    <text evidence="8">The sequence shown here is derived from an EMBL/GenBank/DDBJ whole genome shotgun (WGS) entry which is preliminary data.</text>
</comment>
<organism evidence="8 9">
    <name type="scientific">Aliivibrio logei</name>
    <name type="common">Vibrio logei</name>
    <dbReference type="NCBI Taxonomy" id="688"/>
    <lineage>
        <taxon>Bacteria</taxon>
        <taxon>Pseudomonadati</taxon>
        <taxon>Pseudomonadota</taxon>
        <taxon>Gammaproteobacteria</taxon>
        <taxon>Vibrionales</taxon>
        <taxon>Vibrionaceae</taxon>
        <taxon>Aliivibrio</taxon>
    </lineage>
</organism>
<feature type="binding site" evidence="6">
    <location>
        <position position="37"/>
    </location>
    <ligand>
        <name>NAD(+)</name>
        <dbReference type="ChEBI" id="CHEBI:57540"/>
    </ligand>
</feature>
<dbReference type="RefSeq" id="WP_065612297.1">
    <property type="nucleotide sequence ID" value="NZ_CAWMPN010000064.1"/>
</dbReference>
<proteinExistence type="inferred from homology"/>
<sequence length="207" mass="23766">MSRKEKIQQIITEQKIPALVHFTSLSNLEGILESGILSRNDIDETVEINDEKRLDGRKNTISTSIAFPNSKMFYKYRNEKKGKWCVVAISKNVLTELDCMFCKHNAADARISSESDEELAKAKSLASMYEEIASLPSREEQKLNIYDPTDVQAEVLIRDHIPAKYIVGIAFPDKPSKERFEKQTKKRKVVVHSRNKGLFGSREYVRR</sequence>
<dbReference type="STRING" id="688.A6E04_20825"/>
<name>A0A1B9NT57_ALILO</name>
<feature type="binding site" evidence="6">
    <location>
        <position position="30"/>
    </location>
    <ligand>
        <name>NAD(+)</name>
        <dbReference type="ChEBI" id="CHEBI:57540"/>
    </ligand>
</feature>